<keyword evidence="2" id="KW-0175">Coiled coil</keyword>
<reference evidence="5" key="1">
    <citation type="submission" date="2022-03" db="EMBL/GenBank/DDBJ databases">
        <title>Genome Identification and Characterization of new species Bdellovibrio reynosense LBG001 sp. nov. from a Mexico soil sample.</title>
        <authorList>
            <person name="Camilli A."/>
            <person name="Ajao Y."/>
            <person name="Guo X."/>
        </authorList>
    </citation>
    <scope>NUCLEOTIDE SEQUENCE</scope>
    <source>
        <strain evidence="5">LBG001</strain>
    </source>
</reference>
<dbReference type="PANTHER" id="PTHR32347">
    <property type="entry name" value="EFFLUX SYSTEM COMPONENT YKNX-RELATED"/>
    <property type="match status" value="1"/>
</dbReference>
<dbReference type="Proteomes" id="UP000830116">
    <property type="component" value="Chromosome"/>
</dbReference>
<keyword evidence="6" id="KW-1185">Reference proteome</keyword>
<dbReference type="InterPro" id="IPR058647">
    <property type="entry name" value="BSH_CzcB-like"/>
</dbReference>
<evidence type="ECO:0000313" key="6">
    <source>
        <dbReference type="Proteomes" id="UP000830116"/>
    </source>
</evidence>
<dbReference type="Pfam" id="PF25954">
    <property type="entry name" value="Beta-barrel_RND_2"/>
    <property type="match status" value="1"/>
</dbReference>
<dbReference type="InterPro" id="IPR058792">
    <property type="entry name" value="Beta-barrel_RND_2"/>
</dbReference>
<dbReference type="PANTHER" id="PTHR32347:SF23">
    <property type="entry name" value="BLL5650 PROTEIN"/>
    <property type="match status" value="1"/>
</dbReference>
<dbReference type="SUPFAM" id="SSF111369">
    <property type="entry name" value="HlyD-like secretion proteins"/>
    <property type="match status" value="1"/>
</dbReference>
<dbReference type="EMBL" id="CP093442">
    <property type="protein sequence ID" value="UOF02104.1"/>
    <property type="molecule type" value="Genomic_DNA"/>
</dbReference>
<sequence length="245" mass="27697">MPKKKLLPIAVVLVLLLLAYLVKLFFFKKEFSYAGTVEITRVDIPARVPSVIKTFEVKEGETVKEGQKLLSLACEDVRIAYDLIKSSYDRTRKLYKGGSIAQEAYDQVNNKMLDTELKLSWCDIASPLKGTVITTYFEPGEMVSPGAKLLTIGDLQNVYAFFYLPHDEIVNLKPGQNISARLPEMDEKEFAGTISYINPEAEFTPKNVQTREERTRLVYGVKVQFANNETLLKPGMTLEWAATKE</sequence>
<name>A0ABY4CBE5_9BACT</name>
<evidence type="ECO:0000256" key="1">
    <source>
        <dbReference type="ARBA" id="ARBA00004196"/>
    </source>
</evidence>
<dbReference type="RefSeq" id="WP_243538796.1">
    <property type="nucleotide sequence ID" value="NZ_CP093442.1"/>
</dbReference>
<dbReference type="Gene3D" id="2.40.30.170">
    <property type="match status" value="1"/>
</dbReference>
<evidence type="ECO:0000259" key="3">
    <source>
        <dbReference type="Pfam" id="PF25954"/>
    </source>
</evidence>
<accession>A0ABY4CBE5</accession>
<feature type="domain" description="CzcB-like barrel-sandwich hybrid" evidence="4">
    <location>
        <begin position="43"/>
        <end position="154"/>
    </location>
</feature>
<proteinExistence type="predicted"/>
<gene>
    <name evidence="5" type="ORF">MNR06_03940</name>
</gene>
<dbReference type="Gene3D" id="2.40.50.100">
    <property type="match status" value="1"/>
</dbReference>
<feature type="domain" description="CusB-like beta-barrel" evidence="3">
    <location>
        <begin position="165"/>
        <end position="241"/>
    </location>
</feature>
<dbReference type="Pfam" id="PF25973">
    <property type="entry name" value="BSH_CzcB"/>
    <property type="match status" value="1"/>
</dbReference>
<dbReference type="InterPro" id="IPR050465">
    <property type="entry name" value="UPF0194_transport"/>
</dbReference>
<evidence type="ECO:0000256" key="2">
    <source>
        <dbReference type="ARBA" id="ARBA00023054"/>
    </source>
</evidence>
<evidence type="ECO:0000313" key="5">
    <source>
        <dbReference type="EMBL" id="UOF02104.1"/>
    </source>
</evidence>
<evidence type="ECO:0000259" key="4">
    <source>
        <dbReference type="Pfam" id="PF25973"/>
    </source>
</evidence>
<comment type="subcellular location">
    <subcellularLocation>
        <location evidence="1">Cell envelope</location>
    </subcellularLocation>
</comment>
<organism evidence="5 6">
    <name type="scientific">Bdellovibrio reynosensis</name>
    <dbReference type="NCBI Taxonomy" id="2835041"/>
    <lineage>
        <taxon>Bacteria</taxon>
        <taxon>Pseudomonadati</taxon>
        <taxon>Bdellovibrionota</taxon>
        <taxon>Bdellovibrionia</taxon>
        <taxon>Bdellovibrionales</taxon>
        <taxon>Pseudobdellovibrionaceae</taxon>
        <taxon>Bdellovibrio</taxon>
    </lineage>
</organism>
<protein>
    <submittedName>
        <fullName evidence="5">Efflux RND transporter periplasmic adaptor subunit</fullName>
    </submittedName>
</protein>